<name>A0AA39IZY2_9AGAR</name>
<dbReference type="AlphaFoldDB" id="A0AA39IZY2"/>
<protein>
    <recommendedName>
        <fullName evidence="2">DUF6533 domain-containing protein</fullName>
    </recommendedName>
</protein>
<evidence type="ECO:0000259" key="2">
    <source>
        <dbReference type="Pfam" id="PF20151"/>
    </source>
</evidence>
<comment type="caution">
    <text evidence="3">The sequence shown here is derived from an EMBL/GenBank/DDBJ whole genome shotgun (WGS) entry which is preliminary data.</text>
</comment>
<keyword evidence="1" id="KW-1133">Transmembrane helix</keyword>
<keyword evidence="1" id="KW-0472">Membrane</keyword>
<dbReference type="InterPro" id="IPR045340">
    <property type="entry name" value="DUF6533"/>
</dbReference>
<sequence>MGDGVPLLLQLDVGWHYTFYAEKTVLLWEYLVTVYDEVDLFWSSKLSWIKCLFFVNSYLIIALRIWDIINDSFEPYPVCERIPSGYLCVLVLNPDSALYATIQVMVMENILILRVWDIVGRKRNVLVSFSILLFLNVAATLGIYFAMPTSTLTFYYWLPMILFELIMFLTAAFYGVRGVKATRFLTQMRQNFGPKPIMGLLLRDSVFYFLITMR</sequence>
<feature type="transmembrane region" description="Helical" evidence="1">
    <location>
        <begin position="48"/>
        <end position="66"/>
    </location>
</feature>
<evidence type="ECO:0000313" key="3">
    <source>
        <dbReference type="EMBL" id="KAK0432672.1"/>
    </source>
</evidence>
<feature type="transmembrane region" description="Helical" evidence="1">
    <location>
        <begin position="96"/>
        <end position="113"/>
    </location>
</feature>
<feature type="domain" description="DUF6533" evidence="2">
    <location>
        <begin position="24"/>
        <end position="61"/>
    </location>
</feature>
<feature type="transmembrane region" description="Helical" evidence="1">
    <location>
        <begin position="125"/>
        <end position="147"/>
    </location>
</feature>
<evidence type="ECO:0000256" key="1">
    <source>
        <dbReference type="SAM" id="Phobius"/>
    </source>
</evidence>
<dbReference type="Proteomes" id="UP001175226">
    <property type="component" value="Unassembled WGS sequence"/>
</dbReference>
<organism evidence="3 4">
    <name type="scientific">Armillaria borealis</name>
    <dbReference type="NCBI Taxonomy" id="47425"/>
    <lineage>
        <taxon>Eukaryota</taxon>
        <taxon>Fungi</taxon>
        <taxon>Dikarya</taxon>
        <taxon>Basidiomycota</taxon>
        <taxon>Agaricomycotina</taxon>
        <taxon>Agaricomycetes</taxon>
        <taxon>Agaricomycetidae</taxon>
        <taxon>Agaricales</taxon>
        <taxon>Marasmiineae</taxon>
        <taxon>Physalacriaceae</taxon>
        <taxon>Armillaria</taxon>
    </lineage>
</organism>
<gene>
    <name evidence="3" type="ORF">EV421DRAFT_1496284</name>
</gene>
<keyword evidence="4" id="KW-1185">Reference proteome</keyword>
<keyword evidence="1" id="KW-0812">Transmembrane</keyword>
<dbReference type="EMBL" id="JAUEPT010000091">
    <property type="protein sequence ID" value="KAK0432672.1"/>
    <property type="molecule type" value="Genomic_DNA"/>
</dbReference>
<evidence type="ECO:0000313" key="4">
    <source>
        <dbReference type="Proteomes" id="UP001175226"/>
    </source>
</evidence>
<accession>A0AA39IZY2</accession>
<reference evidence="3" key="1">
    <citation type="submission" date="2023-06" db="EMBL/GenBank/DDBJ databases">
        <authorList>
            <consortium name="Lawrence Berkeley National Laboratory"/>
            <person name="Ahrendt S."/>
            <person name="Sahu N."/>
            <person name="Indic B."/>
            <person name="Wong-Bajracharya J."/>
            <person name="Merenyi Z."/>
            <person name="Ke H.-M."/>
            <person name="Monk M."/>
            <person name="Kocsube S."/>
            <person name="Drula E."/>
            <person name="Lipzen A."/>
            <person name="Balint B."/>
            <person name="Henrissat B."/>
            <person name="Andreopoulos B."/>
            <person name="Martin F.M."/>
            <person name="Harder C.B."/>
            <person name="Rigling D."/>
            <person name="Ford K.L."/>
            <person name="Foster G.D."/>
            <person name="Pangilinan J."/>
            <person name="Papanicolaou A."/>
            <person name="Barry K."/>
            <person name="LaButti K."/>
            <person name="Viragh M."/>
            <person name="Koriabine M."/>
            <person name="Yan M."/>
            <person name="Riley R."/>
            <person name="Champramary S."/>
            <person name="Plett K.L."/>
            <person name="Tsai I.J."/>
            <person name="Slot J."/>
            <person name="Sipos G."/>
            <person name="Plett J."/>
            <person name="Nagy L.G."/>
            <person name="Grigoriev I.V."/>
        </authorList>
    </citation>
    <scope>NUCLEOTIDE SEQUENCE</scope>
    <source>
        <strain evidence="3">FPL87.14</strain>
    </source>
</reference>
<feature type="transmembrane region" description="Helical" evidence="1">
    <location>
        <begin position="153"/>
        <end position="176"/>
    </location>
</feature>
<dbReference type="Pfam" id="PF20151">
    <property type="entry name" value="DUF6533"/>
    <property type="match status" value="1"/>
</dbReference>
<proteinExistence type="predicted"/>